<evidence type="ECO:0000313" key="1">
    <source>
        <dbReference type="EMBL" id="MEQ2208910.1"/>
    </source>
</evidence>
<organism evidence="1 2">
    <name type="scientific">Xenoophorus captivus</name>
    <dbReference type="NCBI Taxonomy" id="1517983"/>
    <lineage>
        <taxon>Eukaryota</taxon>
        <taxon>Metazoa</taxon>
        <taxon>Chordata</taxon>
        <taxon>Craniata</taxon>
        <taxon>Vertebrata</taxon>
        <taxon>Euteleostomi</taxon>
        <taxon>Actinopterygii</taxon>
        <taxon>Neopterygii</taxon>
        <taxon>Teleostei</taxon>
        <taxon>Neoteleostei</taxon>
        <taxon>Acanthomorphata</taxon>
        <taxon>Ovalentaria</taxon>
        <taxon>Atherinomorphae</taxon>
        <taxon>Cyprinodontiformes</taxon>
        <taxon>Goodeidae</taxon>
        <taxon>Xenoophorus</taxon>
    </lineage>
</organism>
<dbReference type="EMBL" id="JAHRIN010050814">
    <property type="protein sequence ID" value="MEQ2208910.1"/>
    <property type="molecule type" value="Genomic_DNA"/>
</dbReference>
<dbReference type="SUPFAM" id="SSF57184">
    <property type="entry name" value="Growth factor receptor domain"/>
    <property type="match status" value="1"/>
</dbReference>
<keyword evidence="2" id="KW-1185">Reference proteome</keyword>
<proteinExistence type="predicted"/>
<reference evidence="1 2" key="1">
    <citation type="submission" date="2021-06" db="EMBL/GenBank/DDBJ databases">
        <authorList>
            <person name="Palmer J.M."/>
        </authorList>
    </citation>
    <scope>NUCLEOTIDE SEQUENCE [LARGE SCALE GENOMIC DNA]</scope>
    <source>
        <strain evidence="1 2">XC_2019</strain>
        <tissue evidence="1">Muscle</tissue>
    </source>
</reference>
<dbReference type="SMART" id="SM01411">
    <property type="entry name" value="Ephrin_rec_like"/>
    <property type="match status" value="2"/>
</dbReference>
<feature type="non-terminal residue" evidence="1">
    <location>
        <position position="1"/>
    </location>
</feature>
<dbReference type="PANTHER" id="PTHR47236:SF4">
    <property type="entry name" value="GENE 9195-RELATED"/>
    <property type="match status" value="1"/>
</dbReference>
<gene>
    <name evidence="1" type="ORF">XENOCAPTIV_019056</name>
</gene>
<name>A0ABV0RLE8_9TELE</name>
<feature type="non-terminal residue" evidence="1">
    <location>
        <position position="166"/>
    </location>
</feature>
<accession>A0ABV0RLE8</accession>
<comment type="caution">
    <text evidence="1">The sequence shown here is derived from an EMBL/GenBank/DDBJ whole genome shotgun (WGS) entry which is preliminary data.</text>
</comment>
<dbReference type="InterPro" id="IPR009030">
    <property type="entry name" value="Growth_fac_rcpt_cys_sf"/>
</dbReference>
<evidence type="ECO:0000313" key="2">
    <source>
        <dbReference type="Proteomes" id="UP001434883"/>
    </source>
</evidence>
<protein>
    <submittedName>
        <fullName evidence="1">Uncharacterized protein</fullName>
    </submittedName>
</protein>
<dbReference type="PANTHER" id="PTHR47236">
    <property type="entry name" value="GENE, 32742-RELATED-RELATED"/>
    <property type="match status" value="1"/>
</dbReference>
<sequence length="166" mass="17650">LCPRGWYCLAGSATPAGRCNSGHYCPEVNHVRTVCLSSSFRHLKGGRKLEDCSPCPAGYFCPYSATINPRDEGSAECSPCLQGHYCSNDTTSKEAMLSVMVCPPGFLCSQGLARDPQRSATLCPRGFYCPGGGIDPNPIPCPNGTYSASPGLRIASQCVQCPEGKY</sequence>
<dbReference type="Gene3D" id="2.10.50.10">
    <property type="entry name" value="Tumor Necrosis Factor Receptor, subunit A, domain 2"/>
    <property type="match status" value="2"/>
</dbReference>
<dbReference type="Proteomes" id="UP001434883">
    <property type="component" value="Unassembled WGS sequence"/>
</dbReference>